<sequence>MVASQIVDNTRSMPSLTLKDIPIPLMERLRSRATQDQRSLNREAIWLLEQALESTADPASRLRQESDAQLGAWEALSGRWEGSERDTDDLIADIYLSRTLGREHTL</sequence>
<comment type="caution">
    <text evidence="1">The sequence shown here is derived from an EMBL/GenBank/DDBJ whole genome shotgun (WGS) entry which is preliminary data.</text>
</comment>
<dbReference type="RefSeq" id="WP_120800305.1">
    <property type="nucleotide sequence ID" value="NZ_RBXL01000002.1"/>
</dbReference>
<dbReference type="InterPro" id="IPR010985">
    <property type="entry name" value="Ribbon_hlx_hlx"/>
</dbReference>
<dbReference type="SUPFAM" id="SSF47598">
    <property type="entry name" value="Ribbon-helix-helix"/>
    <property type="match status" value="1"/>
</dbReference>
<proteinExistence type="predicted"/>
<evidence type="ECO:0000313" key="2">
    <source>
        <dbReference type="Proteomes" id="UP000274556"/>
    </source>
</evidence>
<name>A0A495UL60_9GAMM</name>
<dbReference type="AlphaFoldDB" id="A0A495UL60"/>
<dbReference type="Proteomes" id="UP000274556">
    <property type="component" value="Unassembled WGS sequence"/>
</dbReference>
<protein>
    <recommendedName>
        <fullName evidence="3">Arc-like DNA binding dprotein</fullName>
    </recommendedName>
</protein>
<dbReference type="GO" id="GO:0006355">
    <property type="term" value="P:regulation of DNA-templated transcription"/>
    <property type="evidence" value="ECO:0007669"/>
    <property type="project" value="InterPro"/>
</dbReference>
<dbReference type="EMBL" id="RBXL01000002">
    <property type="protein sequence ID" value="RKT38026.1"/>
    <property type="molecule type" value="Genomic_DNA"/>
</dbReference>
<reference evidence="1 2" key="1">
    <citation type="submission" date="2018-10" db="EMBL/GenBank/DDBJ databases">
        <title>Genomic Encyclopedia of Archaeal and Bacterial Type Strains, Phase II (KMG-II): from individual species to whole genera.</title>
        <authorList>
            <person name="Goeker M."/>
        </authorList>
    </citation>
    <scope>NUCLEOTIDE SEQUENCE [LARGE SCALE GENOMIC DNA]</scope>
    <source>
        <strain evidence="1 2">DSM 235</strain>
    </source>
</reference>
<organism evidence="1 2">
    <name type="scientific">Thiocapsa rosea</name>
    <dbReference type="NCBI Taxonomy" id="69360"/>
    <lineage>
        <taxon>Bacteria</taxon>
        <taxon>Pseudomonadati</taxon>
        <taxon>Pseudomonadota</taxon>
        <taxon>Gammaproteobacteria</taxon>
        <taxon>Chromatiales</taxon>
        <taxon>Chromatiaceae</taxon>
        <taxon>Thiocapsa</taxon>
    </lineage>
</organism>
<dbReference type="Gene3D" id="1.10.1220.10">
    <property type="entry name" value="Met repressor-like"/>
    <property type="match status" value="1"/>
</dbReference>
<dbReference type="OrthoDB" id="2389872at2"/>
<keyword evidence="2" id="KW-1185">Reference proteome</keyword>
<accession>A0A495UL60</accession>
<evidence type="ECO:0008006" key="3">
    <source>
        <dbReference type="Google" id="ProtNLM"/>
    </source>
</evidence>
<evidence type="ECO:0000313" key="1">
    <source>
        <dbReference type="EMBL" id="RKT38026.1"/>
    </source>
</evidence>
<gene>
    <name evidence="1" type="ORF">BDD21_5551</name>
</gene>
<dbReference type="InterPro" id="IPR013321">
    <property type="entry name" value="Arc_rbn_hlx_hlx"/>
</dbReference>